<name>A0A8S4BUS5_9ACAR</name>
<keyword evidence="2" id="KW-1185">Reference proteome</keyword>
<reference evidence="1" key="1">
    <citation type="submission" date="2021-06" db="EMBL/GenBank/DDBJ databases">
        <authorList>
            <person name="Nardi T."/>
            <person name="Nardi T."/>
        </authorList>
    </citation>
    <scope>NUCLEOTIDE SEQUENCE</scope>
</reference>
<accession>A0A8S4BUS5</accession>
<organism evidence="1 2">
    <name type="scientific">Hyalomma marginatum</name>
    <dbReference type="NCBI Taxonomy" id="34627"/>
    <lineage>
        <taxon>Eukaryota</taxon>
        <taxon>Metazoa</taxon>
        <taxon>Ecdysozoa</taxon>
        <taxon>Arthropoda</taxon>
        <taxon>Chelicerata</taxon>
        <taxon>Arachnida</taxon>
        <taxon>Acari</taxon>
        <taxon>Parasitiformes</taxon>
        <taxon>Ixodida</taxon>
        <taxon>Ixodoidea</taxon>
        <taxon>Ixodidae</taxon>
        <taxon>Hyalomminae</taxon>
        <taxon>Hyalomma</taxon>
    </lineage>
</organism>
<comment type="caution">
    <text evidence="1">The sequence shown here is derived from an EMBL/GenBank/DDBJ whole genome shotgun (WGS) entry which is preliminary data.</text>
</comment>
<gene>
    <name evidence="1" type="ORF">MHYMCMPASI_00537</name>
</gene>
<evidence type="ECO:0000313" key="2">
    <source>
        <dbReference type="Proteomes" id="UP000837675"/>
    </source>
</evidence>
<dbReference type="Proteomes" id="UP000837675">
    <property type="component" value="Unassembled WGS sequence"/>
</dbReference>
<sequence>MIISAAVAVKLLYNSYVWYFENETQELSKILIGKEEARGGVISKIGNMFNTAGSIIPDTTVGIATKFIASVLKHIDKQQQPRINQLAKIVSLPQEGITELANFTAKTLAKSYATQITSLNNISIAKLSYVAVARAFEYLAGLKNLGLNWNPNTL</sequence>
<dbReference type="EMBL" id="CAJVAF010000237">
    <property type="protein sequence ID" value="CAG7592186.1"/>
    <property type="molecule type" value="Genomic_DNA"/>
</dbReference>
<proteinExistence type="predicted"/>
<evidence type="ECO:0000313" key="1">
    <source>
        <dbReference type="EMBL" id="CAG7592186.1"/>
    </source>
</evidence>
<dbReference type="AlphaFoldDB" id="A0A8S4BUS5"/>
<protein>
    <submittedName>
        <fullName evidence="1">Uncharacterized protein</fullName>
    </submittedName>
</protein>